<feature type="compositionally biased region" description="Basic and acidic residues" evidence="5">
    <location>
        <begin position="680"/>
        <end position="694"/>
    </location>
</feature>
<feature type="compositionally biased region" description="Polar residues" evidence="5">
    <location>
        <begin position="655"/>
        <end position="679"/>
    </location>
</feature>
<protein>
    <recommendedName>
        <fullName evidence="6">Clathrin/coatomer adaptor adaptin-like N-terminal domain-containing protein</fullName>
    </recommendedName>
</protein>
<feature type="region of interest" description="Disordered" evidence="5">
    <location>
        <begin position="637"/>
        <end position="730"/>
    </location>
</feature>
<comment type="subcellular location">
    <subcellularLocation>
        <location evidence="1">Endomembrane system</location>
    </subcellularLocation>
</comment>
<dbReference type="SUPFAM" id="SSF48371">
    <property type="entry name" value="ARM repeat"/>
    <property type="match status" value="1"/>
</dbReference>
<keyword evidence="3" id="KW-0653">Protein transport</keyword>
<dbReference type="Proteomes" id="UP000823749">
    <property type="component" value="Chromosome 11"/>
</dbReference>
<keyword evidence="4" id="KW-0472">Membrane</keyword>
<dbReference type="Gene3D" id="1.25.10.10">
    <property type="entry name" value="Leucine-rich Repeat Variant"/>
    <property type="match status" value="1"/>
</dbReference>
<dbReference type="GO" id="GO:0012505">
    <property type="term" value="C:endomembrane system"/>
    <property type="evidence" value="ECO:0007669"/>
    <property type="project" value="UniProtKB-SubCell"/>
</dbReference>
<gene>
    <name evidence="7" type="ORF">RHGRI_031260</name>
</gene>
<dbReference type="GO" id="GO:0016192">
    <property type="term" value="P:vesicle-mediated transport"/>
    <property type="evidence" value="ECO:0007669"/>
    <property type="project" value="UniProtKB-UniRule"/>
</dbReference>
<dbReference type="EMBL" id="JACTNZ010000011">
    <property type="protein sequence ID" value="KAG5524537.1"/>
    <property type="molecule type" value="Genomic_DNA"/>
</dbReference>
<accession>A0AAV6IAR0</accession>
<sequence>MKRYIICLLYVEMLGHDASLYIHAVKMAHDDSLSLKRTGLINEETIPAVLPEVVELLGHAKEAIRKNAVMALHQFYERSPSSDSHLVSNFRKRLCDNDPGVMGATLCPLSDLITIDAKSYKDLVISFVSILKQVAERRLPKSYDYHQMPAPFIQIKLLKILALLGGGDKQASEQMYTVVGDIMRKCDSTSNIGNAVLYECISCVSSILPNPKLLEAATDAISKFLKSDSHNLKYMGIDALGRLIKMSPEIAEQHQLAVIDCLEDPDDTLKRKTFELLYKMTKSSNVEVIVDRMIDYMVNINDNHYKTEIASRCVELAEQFAPSNQWFIQTMNKVFEHAGDLVNIKVAHNLMRLIAEGFGEDDENADSQLRSSAVESYLRIIGEPKLPSAFLQVICWVLGEYGTADGKYSASYITGKLCDVAESHSSDDTVKAYAVAALMKIYAFEIAAGRKLDMLPEVENLRISKVISLLQCQSLIEELSASHSTDLQQRAYELQAVISLDAHAIGSVMPLDASCEDIEIDKSLSFLNSFVQQSFEKGAQPYIPENDRSGVLDVSSLKSQDHHEVSAHSLRFEAYELPKPVVPSRAPPVSLSPSTELVPVPEPSYPKEVRQTASVSSFSEAGPSELKLRLDGVQKKWGKPTYSSPAPSTSSSSSQKTVNGVTQSDSMGNPNSKTRNTSYDSRRSQVEISPEKQKLAASLFGGALKPEKRPSSTGHKVSKTSINSGAKAHMEKGVISASEISTEKTTPLQPPPDLLDLGEPSVTNMAPFVDPFKQLEGLLDPSQDASALDYGASKSPDFMSLYADMPTSGQTSTVANPLSNNLESFGSANGESTVVYPTQTNKGPNLRDALEKDALVRQMGVTPSTQNPNLFRDLLG</sequence>
<feature type="domain" description="Clathrin/coatomer adaptor adaptin-like N-terminal" evidence="6">
    <location>
        <begin position="41"/>
        <end position="500"/>
    </location>
</feature>
<dbReference type="InterPro" id="IPR050840">
    <property type="entry name" value="Adaptor_Complx_Large_Subunit"/>
</dbReference>
<evidence type="ECO:0000259" key="6">
    <source>
        <dbReference type="Pfam" id="PF01602"/>
    </source>
</evidence>
<evidence type="ECO:0000256" key="1">
    <source>
        <dbReference type="ARBA" id="ARBA00004308"/>
    </source>
</evidence>
<evidence type="ECO:0000313" key="8">
    <source>
        <dbReference type="Proteomes" id="UP000823749"/>
    </source>
</evidence>
<feature type="compositionally biased region" description="Polar residues" evidence="5">
    <location>
        <begin position="711"/>
        <end position="724"/>
    </location>
</feature>
<dbReference type="GO" id="GO:0006886">
    <property type="term" value="P:intracellular protein transport"/>
    <property type="evidence" value="ECO:0007669"/>
    <property type="project" value="UniProtKB-UniRule"/>
</dbReference>
<dbReference type="Pfam" id="PF01602">
    <property type="entry name" value="Adaptin_N"/>
    <property type="match status" value="1"/>
</dbReference>
<comment type="caution">
    <text evidence="7">The sequence shown here is derived from an EMBL/GenBank/DDBJ whole genome shotgun (WGS) entry which is preliminary data.</text>
</comment>
<evidence type="ECO:0000256" key="5">
    <source>
        <dbReference type="SAM" id="MobiDB-lite"/>
    </source>
</evidence>
<evidence type="ECO:0000256" key="4">
    <source>
        <dbReference type="ARBA" id="ARBA00023136"/>
    </source>
</evidence>
<keyword evidence="8" id="KW-1185">Reference proteome</keyword>
<dbReference type="PANTHER" id="PTHR22780">
    <property type="entry name" value="ADAPTIN, ALPHA/GAMMA/EPSILON"/>
    <property type="match status" value="1"/>
</dbReference>
<organism evidence="7 8">
    <name type="scientific">Rhododendron griersonianum</name>
    <dbReference type="NCBI Taxonomy" id="479676"/>
    <lineage>
        <taxon>Eukaryota</taxon>
        <taxon>Viridiplantae</taxon>
        <taxon>Streptophyta</taxon>
        <taxon>Embryophyta</taxon>
        <taxon>Tracheophyta</taxon>
        <taxon>Spermatophyta</taxon>
        <taxon>Magnoliopsida</taxon>
        <taxon>eudicotyledons</taxon>
        <taxon>Gunneridae</taxon>
        <taxon>Pentapetalae</taxon>
        <taxon>asterids</taxon>
        <taxon>Ericales</taxon>
        <taxon>Ericaceae</taxon>
        <taxon>Ericoideae</taxon>
        <taxon>Rhodoreae</taxon>
        <taxon>Rhododendron</taxon>
    </lineage>
</organism>
<evidence type="ECO:0000256" key="2">
    <source>
        <dbReference type="ARBA" id="ARBA00022448"/>
    </source>
</evidence>
<evidence type="ECO:0000256" key="3">
    <source>
        <dbReference type="ARBA" id="ARBA00022927"/>
    </source>
</evidence>
<dbReference type="InterPro" id="IPR011989">
    <property type="entry name" value="ARM-like"/>
</dbReference>
<dbReference type="AlphaFoldDB" id="A0AAV6IAR0"/>
<feature type="region of interest" description="Disordered" evidence="5">
    <location>
        <begin position="582"/>
        <end position="608"/>
    </location>
</feature>
<dbReference type="InterPro" id="IPR016024">
    <property type="entry name" value="ARM-type_fold"/>
</dbReference>
<dbReference type="GO" id="GO:0030124">
    <property type="term" value="C:AP-4 adaptor complex"/>
    <property type="evidence" value="ECO:0007669"/>
    <property type="project" value="UniProtKB-UniRule"/>
</dbReference>
<name>A0AAV6IAR0_9ERIC</name>
<keyword evidence="2" id="KW-0813">Transport</keyword>
<reference evidence="7" key="1">
    <citation type="submission" date="2020-08" db="EMBL/GenBank/DDBJ databases">
        <title>Plant Genome Project.</title>
        <authorList>
            <person name="Zhang R.-G."/>
        </authorList>
    </citation>
    <scope>NUCLEOTIDE SEQUENCE</scope>
    <source>
        <strain evidence="7">WSP0</strain>
        <tissue evidence="7">Leaf</tissue>
    </source>
</reference>
<evidence type="ECO:0000313" key="7">
    <source>
        <dbReference type="EMBL" id="KAG5524537.1"/>
    </source>
</evidence>
<proteinExistence type="predicted"/>
<feature type="compositionally biased region" description="Low complexity" evidence="5">
    <location>
        <begin position="640"/>
        <end position="654"/>
    </location>
</feature>
<dbReference type="InterPro" id="IPR002553">
    <property type="entry name" value="Clathrin/coatomer_adapt-like_N"/>
</dbReference>